<gene>
    <name evidence="4" type="primary">LOC113430455</name>
</gene>
<feature type="coiled-coil region" evidence="1">
    <location>
        <begin position="117"/>
        <end position="144"/>
    </location>
</feature>
<dbReference type="GO" id="GO:0002080">
    <property type="term" value="C:acrosomal membrane"/>
    <property type="evidence" value="ECO:0007669"/>
    <property type="project" value="TreeGrafter"/>
</dbReference>
<dbReference type="AlphaFoldDB" id="A0A6J1W000"/>
<feature type="region of interest" description="Disordered" evidence="2">
    <location>
        <begin position="219"/>
        <end position="253"/>
    </location>
</feature>
<proteinExistence type="predicted"/>
<dbReference type="PANTHER" id="PTHR15715">
    <property type="entry name" value="CENTROSOMAL PROTEIN OF 170 KDA"/>
    <property type="match status" value="1"/>
</dbReference>
<evidence type="ECO:0000313" key="4">
    <source>
        <dbReference type="RefSeq" id="XP_026548687.1"/>
    </source>
</evidence>
<keyword evidence="3" id="KW-1185">Reference proteome</keyword>
<feature type="non-terminal residue" evidence="4">
    <location>
        <position position="253"/>
    </location>
</feature>
<dbReference type="RefSeq" id="XP_026548687.1">
    <property type="nucleotide sequence ID" value="XM_026692902.1"/>
</dbReference>
<evidence type="ECO:0000256" key="1">
    <source>
        <dbReference type="SAM" id="Coils"/>
    </source>
</evidence>
<evidence type="ECO:0000256" key="2">
    <source>
        <dbReference type="SAM" id="MobiDB-lite"/>
    </source>
</evidence>
<keyword evidence="1" id="KW-0175">Coiled coil</keyword>
<sequence>MHVRKDELDSLQETKDTELGQVAEDLQEANEEIQILRLEAEEAAAVHENEIASLQEELCRMKAELERVQRIHNEYEMELTTLRAELRMMQNLAAENSGGASKIPLREQRLSSPSQEIARLQGELDTTKLQYSDLKEEFQILQESNKIMLHQLEKLEALKYNEGPPDKYRSRTDESPSLESISQWPTDRRYSLMKQPTNQKGSCVSFWSVEIVGVASDYNEEERMEKVEEENELDVSHQLAEEEEEKVEKVQDQ</sequence>
<dbReference type="GO" id="GO:0007338">
    <property type="term" value="P:single fertilization"/>
    <property type="evidence" value="ECO:0007669"/>
    <property type="project" value="TreeGrafter"/>
</dbReference>
<accession>A0A6J1W000</accession>
<dbReference type="GO" id="GO:0001675">
    <property type="term" value="P:acrosome assembly"/>
    <property type="evidence" value="ECO:0007669"/>
    <property type="project" value="TreeGrafter"/>
</dbReference>
<dbReference type="GeneID" id="113430455"/>
<organism evidence="3 4">
    <name type="scientific">Notechis scutatus</name>
    <name type="common">mainland tiger snake</name>
    <dbReference type="NCBI Taxonomy" id="8663"/>
    <lineage>
        <taxon>Eukaryota</taxon>
        <taxon>Metazoa</taxon>
        <taxon>Chordata</taxon>
        <taxon>Craniata</taxon>
        <taxon>Vertebrata</taxon>
        <taxon>Euteleostomi</taxon>
        <taxon>Lepidosauria</taxon>
        <taxon>Squamata</taxon>
        <taxon>Bifurcata</taxon>
        <taxon>Unidentata</taxon>
        <taxon>Episquamata</taxon>
        <taxon>Toxicofera</taxon>
        <taxon>Serpentes</taxon>
        <taxon>Colubroidea</taxon>
        <taxon>Elapidae</taxon>
        <taxon>Hydrophiinae</taxon>
        <taxon>Notechis</taxon>
    </lineage>
</organism>
<feature type="region of interest" description="Disordered" evidence="2">
    <location>
        <begin position="1"/>
        <end position="21"/>
    </location>
</feature>
<dbReference type="PANTHER" id="PTHR15715:SF26">
    <property type="entry name" value="COILED-COIL DOMAIN-CONTAINING PROTEIN 136"/>
    <property type="match status" value="1"/>
</dbReference>
<protein>
    <submittedName>
        <fullName evidence="4">Coiled-coil domain-containing protein 136-like</fullName>
    </submittedName>
</protein>
<evidence type="ECO:0000313" key="3">
    <source>
        <dbReference type="Proteomes" id="UP000504612"/>
    </source>
</evidence>
<dbReference type="InterPro" id="IPR051176">
    <property type="entry name" value="Cent_Immune-Sig_Mod"/>
</dbReference>
<dbReference type="KEGG" id="nss:113430455"/>
<feature type="region of interest" description="Disordered" evidence="2">
    <location>
        <begin position="161"/>
        <end position="182"/>
    </location>
</feature>
<feature type="compositionally biased region" description="Basic and acidic residues" evidence="2">
    <location>
        <begin position="161"/>
        <end position="174"/>
    </location>
</feature>
<feature type="compositionally biased region" description="Basic and acidic residues" evidence="2">
    <location>
        <begin position="1"/>
        <end position="18"/>
    </location>
</feature>
<reference evidence="4" key="1">
    <citation type="submission" date="2025-08" db="UniProtKB">
        <authorList>
            <consortium name="RefSeq"/>
        </authorList>
    </citation>
    <scope>IDENTIFICATION</scope>
</reference>
<dbReference type="Proteomes" id="UP000504612">
    <property type="component" value="Unplaced"/>
</dbReference>
<name>A0A6J1W000_9SAUR</name>